<keyword evidence="1" id="KW-0472">Membrane</keyword>
<keyword evidence="1" id="KW-1133">Transmembrane helix</keyword>
<proteinExistence type="predicted"/>
<evidence type="ECO:0000313" key="3">
    <source>
        <dbReference type="Proteomes" id="UP001054945"/>
    </source>
</evidence>
<feature type="transmembrane region" description="Helical" evidence="1">
    <location>
        <begin position="16"/>
        <end position="34"/>
    </location>
</feature>
<dbReference type="AlphaFoldDB" id="A0AAV4U620"/>
<organism evidence="2 3">
    <name type="scientific">Caerostris extrusa</name>
    <name type="common">Bark spider</name>
    <name type="synonym">Caerostris bankana</name>
    <dbReference type="NCBI Taxonomy" id="172846"/>
    <lineage>
        <taxon>Eukaryota</taxon>
        <taxon>Metazoa</taxon>
        <taxon>Ecdysozoa</taxon>
        <taxon>Arthropoda</taxon>
        <taxon>Chelicerata</taxon>
        <taxon>Arachnida</taxon>
        <taxon>Araneae</taxon>
        <taxon>Araneomorphae</taxon>
        <taxon>Entelegynae</taxon>
        <taxon>Araneoidea</taxon>
        <taxon>Araneidae</taxon>
        <taxon>Caerostris</taxon>
    </lineage>
</organism>
<accession>A0AAV4U620</accession>
<gene>
    <name evidence="2" type="ORF">CEXT_550961</name>
</gene>
<protein>
    <submittedName>
        <fullName evidence="2">Uncharacterized protein</fullName>
    </submittedName>
</protein>
<reference evidence="2 3" key="1">
    <citation type="submission" date="2021-06" db="EMBL/GenBank/DDBJ databases">
        <title>Caerostris extrusa draft genome.</title>
        <authorList>
            <person name="Kono N."/>
            <person name="Arakawa K."/>
        </authorList>
    </citation>
    <scope>NUCLEOTIDE SEQUENCE [LARGE SCALE GENOMIC DNA]</scope>
</reference>
<dbReference type="EMBL" id="BPLR01012330">
    <property type="protein sequence ID" value="GIY53200.1"/>
    <property type="molecule type" value="Genomic_DNA"/>
</dbReference>
<keyword evidence="1" id="KW-0812">Transmembrane</keyword>
<comment type="caution">
    <text evidence="2">The sequence shown here is derived from an EMBL/GenBank/DDBJ whole genome shotgun (WGS) entry which is preliminary data.</text>
</comment>
<dbReference type="Proteomes" id="UP001054945">
    <property type="component" value="Unassembled WGS sequence"/>
</dbReference>
<name>A0AAV4U620_CAEEX</name>
<keyword evidence="3" id="KW-1185">Reference proteome</keyword>
<evidence type="ECO:0000256" key="1">
    <source>
        <dbReference type="SAM" id="Phobius"/>
    </source>
</evidence>
<evidence type="ECO:0000313" key="2">
    <source>
        <dbReference type="EMBL" id="GIY53200.1"/>
    </source>
</evidence>
<sequence length="89" mass="10341">MTQAQPQYLLNRFLNYFYHFLYFFTGIVSVFNGSKSERIEGEKKEENRENKKTPLIPLGASFEASSQEDTSEFLIKPDNATPSNWKLVL</sequence>